<gene>
    <name evidence="1" type="ORF">EYF80_044962</name>
</gene>
<dbReference type="EMBL" id="SRLO01000881">
    <property type="protein sequence ID" value="TNN44844.1"/>
    <property type="molecule type" value="Genomic_DNA"/>
</dbReference>
<dbReference type="Proteomes" id="UP000314294">
    <property type="component" value="Unassembled WGS sequence"/>
</dbReference>
<accession>A0A4Z2FW73</accession>
<organism evidence="1 2">
    <name type="scientific">Liparis tanakae</name>
    <name type="common">Tanaka's snailfish</name>
    <dbReference type="NCBI Taxonomy" id="230148"/>
    <lineage>
        <taxon>Eukaryota</taxon>
        <taxon>Metazoa</taxon>
        <taxon>Chordata</taxon>
        <taxon>Craniata</taxon>
        <taxon>Vertebrata</taxon>
        <taxon>Euteleostomi</taxon>
        <taxon>Actinopterygii</taxon>
        <taxon>Neopterygii</taxon>
        <taxon>Teleostei</taxon>
        <taxon>Neoteleostei</taxon>
        <taxon>Acanthomorphata</taxon>
        <taxon>Eupercaria</taxon>
        <taxon>Perciformes</taxon>
        <taxon>Cottioidei</taxon>
        <taxon>Cottales</taxon>
        <taxon>Liparidae</taxon>
        <taxon>Liparis</taxon>
    </lineage>
</organism>
<evidence type="ECO:0000313" key="1">
    <source>
        <dbReference type="EMBL" id="TNN44844.1"/>
    </source>
</evidence>
<name>A0A4Z2FW73_9TELE</name>
<evidence type="ECO:0000313" key="2">
    <source>
        <dbReference type="Proteomes" id="UP000314294"/>
    </source>
</evidence>
<sequence>MKEPRLGSQLKGRAGALNRASPYGRWPVTLLLTQLKQTQTLLGYSKHAHWARSRLQHSWFDGPEAKYMHLGTNLLSDAPSKTHEATDSSVSCIVRQCHLPALDRGALPVLGAGGGPAQTQRGVEVLPVVLAVAAVVRAAGGAEAVGGRPSQDLLSAGPLLLLLLLLLLLMGEARRGDALPRRRNGLGLDVDALAGVDGEVGSLR</sequence>
<comment type="caution">
    <text evidence="1">The sequence shown here is derived from an EMBL/GenBank/DDBJ whole genome shotgun (WGS) entry which is preliminary data.</text>
</comment>
<protein>
    <submittedName>
        <fullName evidence="1">Uncharacterized protein</fullName>
    </submittedName>
</protein>
<dbReference type="AlphaFoldDB" id="A0A4Z2FW73"/>
<keyword evidence="2" id="KW-1185">Reference proteome</keyword>
<reference evidence="1 2" key="1">
    <citation type="submission" date="2019-03" db="EMBL/GenBank/DDBJ databases">
        <title>First draft genome of Liparis tanakae, snailfish: a comprehensive survey of snailfish specific genes.</title>
        <authorList>
            <person name="Kim W."/>
            <person name="Song I."/>
            <person name="Jeong J.-H."/>
            <person name="Kim D."/>
            <person name="Kim S."/>
            <person name="Ryu S."/>
            <person name="Song J.Y."/>
            <person name="Lee S.K."/>
        </authorList>
    </citation>
    <scope>NUCLEOTIDE SEQUENCE [LARGE SCALE GENOMIC DNA]</scope>
    <source>
        <tissue evidence="1">Muscle</tissue>
    </source>
</reference>
<proteinExistence type="predicted"/>